<comment type="function">
    <text evidence="11">Catalyses the transfer of galactose onto proteins or lipids.</text>
</comment>
<dbReference type="GO" id="GO:0016020">
    <property type="term" value="C:membrane"/>
    <property type="evidence" value="ECO:0007669"/>
    <property type="project" value="UniProtKB-SubCell"/>
</dbReference>
<keyword evidence="9 11" id="KW-0472">Membrane</keyword>
<organism evidence="15 16">
    <name type="scientific">Pocillopora damicornis</name>
    <name type="common">Cauliflower coral</name>
    <name type="synonym">Millepora damicornis</name>
    <dbReference type="NCBI Taxonomy" id="46731"/>
    <lineage>
        <taxon>Eukaryota</taxon>
        <taxon>Metazoa</taxon>
        <taxon>Cnidaria</taxon>
        <taxon>Anthozoa</taxon>
        <taxon>Hexacorallia</taxon>
        <taxon>Scleractinia</taxon>
        <taxon>Astrocoeniina</taxon>
        <taxon>Pocilloporidae</taxon>
        <taxon>Pocillopora</taxon>
    </lineage>
</organism>
<dbReference type="InterPro" id="IPR029044">
    <property type="entry name" value="Nucleotide-diphossugar_trans"/>
</dbReference>
<dbReference type="InterPro" id="IPR027791">
    <property type="entry name" value="Galactosyl_T_C"/>
</dbReference>
<feature type="compositionally biased region" description="Polar residues" evidence="12">
    <location>
        <begin position="71"/>
        <end position="89"/>
    </location>
</feature>
<dbReference type="Pfam" id="PF13733">
    <property type="entry name" value="Glyco_transf_7N"/>
    <property type="match status" value="1"/>
</dbReference>
<dbReference type="OMA" id="KDCISSH"/>
<comment type="pathway">
    <text evidence="2 11">Protein modification; protein glycosylation.</text>
</comment>
<gene>
    <name evidence="15" type="ORF">pdam_00005995</name>
</gene>
<evidence type="ECO:0000256" key="3">
    <source>
        <dbReference type="ARBA" id="ARBA00005735"/>
    </source>
</evidence>
<dbReference type="CDD" id="cd00899">
    <property type="entry name" value="b4GalT"/>
    <property type="match status" value="1"/>
</dbReference>
<feature type="transmembrane region" description="Helical" evidence="11">
    <location>
        <begin position="12"/>
        <end position="30"/>
    </location>
</feature>
<keyword evidence="6 11" id="KW-0812">Transmembrane</keyword>
<evidence type="ECO:0000256" key="12">
    <source>
        <dbReference type="SAM" id="MobiDB-lite"/>
    </source>
</evidence>
<evidence type="ECO:0000256" key="2">
    <source>
        <dbReference type="ARBA" id="ARBA00004922"/>
    </source>
</evidence>
<evidence type="ECO:0000256" key="4">
    <source>
        <dbReference type="ARBA" id="ARBA00022676"/>
    </source>
</evidence>
<evidence type="ECO:0000259" key="13">
    <source>
        <dbReference type="Pfam" id="PF02709"/>
    </source>
</evidence>
<keyword evidence="5 11" id="KW-0808">Transferase</keyword>
<reference evidence="15 16" key="1">
    <citation type="journal article" date="2018" name="Sci. Rep.">
        <title>Comparative analysis of the Pocillopora damicornis genome highlights role of immune system in coral evolution.</title>
        <authorList>
            <person name="Cunning R."/>
            <person name="Bay R.A."/>
            <person name="Gillette P."/>
            <person name="Baker A.C."/>
            <person name="Traylor-Knowles N."/>
        </authorList>
    </citation>
    <scope>NUCLEOTIDE SEQUENCE [LARGE SCALE GENOMIC DNA]</scope>
    <source>
        <strain evidence="15">RSMAS</strain>
        <tissue evidence="15">Whole animal</tissue>
    </source>
</reference>
<comment type="similarity">
    <text evidence="3 11">Belongs to the glycosyltransferase 7 family.</text>
</comment>
<accession>A0A3M6TDU7</accession>
<dbReference type="EMBL" id="RCHS01003817">
    <property type="protein sequence ID" value="RMX39394.1"/>
    <property type="molecule type" value="Genomic_DNA"/>
</dbReference>
<dbReference type="InterPro" id="IPR027995">
    <property type="entry name" value="Galactosyl_T_N"/>
</dbReference>
<evidence type="ECO:0000256" key="7">
    <source>
        <dbReference type="ARBA" id="ARBA00022968"/>
    </source>
</evidence>
<feature type="region of interest" description="Disordered" evidence="12">
    <location>
        <begin position="71"/>
        <end position="102"/>
    </location>
</feature>
<dbReference type="UniPathway" id="UPA00378"/>
<comment type="subcellular location">
    <subcellularLocation>
        <location evidence="1">Membrane</location>
        <topology evidence="1">Single-pass type II membrane protein</topology>
    </subcellularLocation>
</comment>
<evidence type="ECO:0000313" key="16">
    <source>
        <dbReference type="Proteomes" id="UP000275408"/>
    </source>
</evidence>
<dbReference type="GO" id="GO:0005975">
    <property type="term" value="P:carbohydrate metabolic process"/>
    <property type="evidence" value="ECO:0007669"/>
    <property type="project" value="InterPro"/>
</dbReference>
<evidence type="ECO:0000256" key="9">
    <source>
        <dbReference type="ARBA" id="ARBA00023136"/>
    </source>
</evidence>
<name>A0A3M6TDU7_POCDA</name>
<dbReference type="PRINTS" id="PR02050">
    <property type="entry name" value="B14GALTRFASE"/>
</dbReference>
<evidence type="ECO:0000256" key="10">
    <source>
        <dbReference type="ARBA" id="ARBA00023180"/>
    </source>
</evidence>
<sequence>MVELDRLKKFMICTFVIATASFIVMFYYSVTFSNYKALGTNYLRGLKRNNLSKGIYLPDLILGSFQESSNSTGETQLTNSGQPTLSSNEVEIPKESGQQNTQDLDNAISSFNQVTIRHTKTEKGQSTSNTTVAIFTPTKEAGSNENSDQELSLCPEKSPSLVGPLYVDPKIPKIEDVEKVMSSDFDGWVDHGGHWKPTKCKARKKLALIIPYRKRYEQLKIFVRHMHPILKRQNLDYRIMVVEQGGTTIFNRALLFNIGYKEALKFDDFECFIFHDVDLIPEDDRNDYSCPTSPRHLSVAIDKFNYRLPYSTIFGGAGAFSREHFELVNGFSNKFWGWGGEDDDLYNRISAKQLKLTRPSMQVGRYKMLKMFHTSGKADPDRFAKLKDSAQRMPTDGINSLLYKVENVTEHRLYTQVTVDVREAMPQKLQN</sequence>
<dbReference type="STRING" id="46731.A0A3M6TDU7"/>
<dbReference type="PANTHER" id="PTHR19300">
    <property type="entry name" value="BETA-1,4-GALACTOSYLTRANSFERASE"/>
    <property type="match status" value="1"/>
</dbReference>
<dbReference type="AlphaFoldDB" id="A0A3M6TDU7"/>
<keyword evidence="4 11" id="KW-0328">Glycosyltransferase</keyword>
<keyword evidence="10 11" id="KW-0325">Glycoprotein</keyword>
<evidence type="ECO:0000256" key="6">
    <source>
        <dbReference type="ARBA" id="ARBA00022692"/>
    </source>
</evidence>
<dbReference type="Pfam" id="PF02709">
    <property type="entry name" value="Glyco_transf_7C"/>
    <property type="match status" value="1"/>
</dbReference>
<dbReference type="GO" id="GO:0008378">
    <property type="term" value="F:galactosyltransferase activity"/>
    <property type="evidence" value="ECO:0007669"/>
    <property type="project" value="TreeGrafter"/>
</dbReference>
<dbReference type="OrthoDB" id="10016069at2759"/>
<evidence type="ECO:0000256" key="8">
    <source>
        <dbReference type="ARBA" id="ARBA00022989"/>
    </source>
</evidence>
<dbReference type="PANTHER" id="PTHR19300:SF57">
    <property type="entry name" value="BETA-1,4-N-ACETYLGALACTOSAMINYLTRANSFERASE"/>
    <property type="match status" value="1"/>
</dbReference>
<keyword evidence="8 11" id="KW-1133">Transmembrane helix</keyword>
<evidence type="ECO:0000259" key="14">
    <source>
        <dbReference type="Pfam" id="PF13733"/>
    </source>
</evidence>
<protein>
    <recommendedName>
        <fullName evidence="11">Beta-1,4-galactosyltransferase</fullName>
        <ecNumber evidence="11">2.4.1.-</ecNumber>
    </recommendedName>
</protein>
<dbReference type="GO" id="GO:0005794">
    <property type="term" value="C:Golgi apparatus"/>
    <property type="evidence" value="ECO:0007669"/>
    <property type="project" value="TreeGrafter"/>
</dbReference>
<evidence type="ECO:0000256" key="11">
    <source>
        <dbReference type="RuleBase" id="RU368121"/>
    </source>
</evidence>
<dbReference type="EC" id="2.4.1.-" evidence="11"/>
<evidence type="ECO:0000313" key="15">
    <source>
        <dbReference type="EMBL" id="RMX39394.1"/>
    </source>
</evidence>
<dbReference type="Gene3D" id="3.90.550.10">
    <property type="entry name" value="Spore Coat Polysaccharide Biosynthesis Protein SpsA, Chain A"/>
    <property type="match status" value="1"/>
</dbReference>
<feature type="domain" description="Galactosyltransferase C-terminal" evidence="13">
    <location>
        <begin position="295"/>
        <end position="370"/>
    </location>
</feature>
<evidence type="ECO:0000256" key="1">
    <source>
        <dbReference type="ARBA" id="ARBA00004606"/>
    </source>
</evidence>
<dbReference type="Proteomes" id="UP000275408">
    <property type="component" value="Unassembled WGS sequence"/>
</dbReference>
<keyword evidence="16" id="KW-1185">Reference proteome</keyword>
<evidence type="ECO:0000256" key="5">
    <source>
        <dbReference type="ARBA" id="ARBA00022679"/>
    </source>
</evidence>
<feature type="domain" description="Galactosyltransferase N-terminal" evidence="14">
    <location>
        <begin position="154"/>
        <end position="291"/>
    </location>
</feature>
<proteinExistence type="inferred from homology"/>
<keyword evidence="7 11" id="KW-0735">Signal-anchor</keyword>
<comment type="caution">
    <text evidence="15">The sequence shown here is derived from an EMBL/GenBank/DDBJ whole genome shotgun (WGS) entry which is preliminary data.</text>
</comment>
<dbReference type="SUPFAM" id="SSF53448">
    <property type="entry name" value="Nucleotide-diphospho-sugar transferases"/>
    <property type="match status" value="1"/>
</dbReference>
<dbReference type="InterPro" id="IPR003859">
    <property type="entry name" value="Galactosyl_T"/>
</dbReference>